<keyword evidence="5" id="KW-0902">Two-component regulatory system</keyword>
<dbReference type="InterPro" id="IPR051552">
    <property type="entry name" value="HptR"/>
</dbReference>
<dbReference type="SUPFAM" id="SSF46689">
    <property type="entry name" value="Homeodomain-like"/>
    <property type="match status" value="2"/>
</dbReference>
<dbReference type="SMART" id="SM00342">
    <property type="entry name" value="HTH_ARAC"/>
    <property type="match status" value="1"/>
</dbReference>
<organism evidence="13 14">
    <name type="scientific">Enterocloster lavalensis</name>
    <dbReference type="NCBI Taxonomy" id="460384"/>
    <lineage>
        <taxon>Bacteria</taxon>
        <taxon>Bacillati</taxon>
        <taxon>Bacillota</taxon>
        <taxon>Clostridia</taxon>
        <taxon>Lachnospirales</taxon>
        <taxon>Lachnospiraceae</taxon>
        <taxon>Enterocloster</taxon>
    </lineage>
</organism>
<dbReference type="GeneID" id="93278971"/>
<dbReference type="InterPro" id="IPR020449">
    <property type="entry name" value="Tscrpt_reg_AraC-type_HTH"/>
</dbReference>
<dbReference type="GO" id="GO:0043565">
    <property type="term" value="F:sequence-specific DNA binding"/>
    <property type="evidence" value="ECO:0007669"/>
    <property type="project" value="InterPro"/>
</dbReference>
<dbReference type="PROSITE" id="PS50110">
    <property type="entry name" value="RESPONSE_REGULATORY"/>
    <property type="match status" value="1"/>
</dbReference>
<evidence type="ECO:0000256" key="4">
    <source>
        <dbReference type="ARBA" id="ARBA00022553"/>
    </source>
</evidence>
<comment type="function">
    <text evidence="9">May play the central regulatory role in sporulation. It may be an element of the effector pathway responsible for the activation of sporulation genes in response to nutritional stress. Spo0A may act in concert with spo0H (a sigma factor) to control the expression of some genes that are critical to the sporulation process.</text>
</comment>
<dbReference type="Proteomes" id="UP000198508">
    <property type="component" value="Unassembled WGS sequence"/>
</dbReference>
<dbReference type="Gene3D" id="3.40.50.2300">
    <property type="match status" value="1"/>
</dbReference>
<evidence type="ECO:0000313" key="13">
    <source>
        <dbReference type="EMBL" id="SET07502.1"/>
    </source>
</evidence>
<evidence type="ECO:0000256" key="8">
    <source>
        <dbReference type="ARBA" id="ARBA00023163"/>
    </source>
</evidence>
<dbReference type="Pfam" id="PF00072">
    <property type="entry name" value="Response_reg"/>
    <property type="match status" value="1"/>
</dbReference>
<keyword evidence="14" id="KW-1185">Reference proteome</keyword>
<dbReference type="Pfam" id="PF12833">
    <property type="entry name" value="HTH_18"/>
    <property type="match status" value="1"/>
</dbReference>
<proteinExistence type="predicted"/>
<evidence type="ECO:0000256" key="1">
    <source>
        <dbReference type="ARBA" id="ARBA00004496"/>
    </source>
</evidence>
<dbReference type="RefSeq" id="WP_007711084.1">
    <property type="nucleotide sequence ID" value="NZ_CABJCG010000001.1"/>
</dbReference>
<dbReference type="GO" id="GO:0005737">
    <property type="term" value="C:cytoplasm"/>
    <property type="evidence" value="ECO:0007669"/>
    <property type="project" value="UniProtKB-SubCell"/>
</dbReference>
<dbReference type="PANTHER" id="PTHR42713:SF3">
    <property type="entry name" value="TRANSCRIPTIONAL REGULATORY PROTEIN HPTR"/>
    <property type="match status" value="1"/>
</dbReference>
<comment type="subcellular location">
    <subcellularLocation>
        <location evidence="1">Cytoplasm</location>
    </subcellularLocation>
</comment>
<evidence type="ECO:0000256" key="5">
    <source>
        <dbReference type="ARBA" id="ARBA00023012"/>
    </source>
</evidence>
<dbReference type="InterPro" id="IPR011006">
    <property type="entry name" value="CheY-like_superfamily"/>
</dbReference>
<keyword evidence="7" id="KW-0238">DNA-binding</keyword>
<dbReference type="InterPro" id="IPR001789">
    <property type="entry name" value="Sig_transdc_resp-reg_receiver"/>
</dbReference>
<dbReference type="PRINTS" id="PR00032">
    <property type="entry name" value="HTHARAC"/>
</dbReference>
<dbReference type="PROSITE" id="PS01124">
    <property type="entry name" value="HTH_ARAC_FAMILY_2"/>
    <property type="match status" value="1"/>
</dbReference>
<dbReference type="AlphaFoldDB" id="A0A1I0BLG8"/>
<dbReference type="SMART" id="SM00448">
    <property type="entry name" value="REC"/>
    <property type="match status" value="1"/>
</dbReference>
<dbReference type="STRING" id="460384.SAMN05216313_10213"/>
<evidence type="ECO:0000256" key="9">
    <source>
        <dbReference type="ARBA" id="ARBA00024867"/>
    </source>
</evidence>
<keyword evidence="4 10" id="KW-0597">Phosphoprotein</keyword>
<protein>
    <recommendedName>
        <fullName evidence="2">Stage 0 sporulation protein A homolog</fullName>
    </recommendedName>
</protein>
<dbReference type="Gene3D" id="1.10.10.60">
    <property type="entry name" value="Homeodomain-like"/>
    <property type="match status" value="2"/>
</dbReference>
<keyword evidence="6" id="KW-0805">Transcription regulation</keyword>
<evidence type="ECO:0000256" key="2">
    <source>
        <dbReference type="ARBA" id="ARBA00018672"/>
    </source>
</evidence>
<dbReference type="EMBL" id="FOIM01000002">
    <property type="protein sequence ID" value="SET07502.1"/>
    <property type="molecule type" value="Genomic_DNA"/>
</dbReference>
<evidence type="ECO:0000256" key="6">
    <source>
        <dbReference type="ARBA" id="ARBA00023015"/>
    </source>
</evidence>
<accession>A0A1I0BLG8</accession>
<evidence type="ECO:0000259" key="12">
    <source>
        <dbReference type="PROSITE" id="PS50110"/>
    </source>
</evidence>
<dbReference type="GO" id="GO:0003700">
    <property type="term" value="F:DNA-binding transcription factor activity"/>
    <property type="evidence" value="ECO:0007669"/>
    <property type="project" value="InterPro"/>
</dbReference>
<evidence type="ECO:0000313" key="14">
    <source>
        <dbReference type="Proteomes" id="UP000198508"/>
    </source>
</evidence>
<evidence type="ECO:0000256" key="7">
    <source>
        <dbReference type="ARBA" id="ARBA00023125"/>
    </source>
</evidence>
<dbReference type="SUPFAM" id="SSF52172">
    <property type="entry name" value="CheY-like"/>
    <property type="match status" value="1"/>
</dbReference>
<dbReference type="PANTHER" id="PTHR42713">
    <property type="entry name" value="HISTIDINE KINASE-RELATED"/>
    <property type="match status" value="1"/>
</dbReference>
<feature type="domain" description="Response regulatory" evidence="12">
    <location>
        <begin position="3"/>
        <end position="120"/>
    </location>
</feature>
<dbReference type="InterPro" id="IPR018062">
    <property type="entry name" value="HTH_AraC-typ_CS"/>
</dbReference>
<dbReference type="InterPro" id="IPR009057">
    <property type="entry name" value="Homeodomain-like_sf"/>
</dbReference>
<keyword evidence="3" id="KW-0963">Cytoplasm</keyword>
<dbReference type="GO" id="GO:0000160">
    <property type="term" value="P:phosphorelay signal transduction system"/>
    <property type="evidence" value="ECO:0007669"/>
    <property type="project" value="UniProtKB-KW"/>
</dbReference>
<evidence type="ECO:0000256" key="10">
    <source>
        <dbReference type="PROSITE-ProRule" id="PRU00169"/>
    </source>
</evidence>
<evidence type="ECO:0000259" key="11">
    <source>
        <dbReference type="PROSITE" id="PS01124"/>
    </source>
</evidence>
<dbReference type="InterPro" id="IPR018060">
    <property type="entry name" value="HTH_AraC"/>
</dbReference>
<dbReference type="PROSITE" id="PS00041">
    <property type="entry name" value="HTH_ARAC_FAMILY_1"/>
    <property type="match status" value="1"/>
</dbReference>
<dbReference type="CDD" id="cd17536">
    <property type="entry name" value="REC_YesN-like"/>
    <property type="match status" value="1"/>
</dbReference>
<evidence type="ECO:0000256" key="3">
    <source>
        <dbReference type="ARBA" id="ARBA00022490"/>
    </source>
</evidence>
<feature type="modified residue" description="4-aspartylphosphate" evidence="10">
    <location>
        <position position="55"/>
    </location>
</feature>
<reference evidence="14" key="1">
    <citation type="submission" date="2016-10" db="EMBL/GenBank/DDBJ databases">
        <authorList>
            <person name="Varghese N."/>
            <person name="Submissions S."/>
        </authorList>
    </citation>
    <scope>NUCLEOTIDE SEQUENCE [LARGE SCALE GENOMIC DNA]</scope>
    <source>
        <strain evidence="14">NLAE-zl-G277</strain>
    </source>
</reference>
<feature type="domain" description="HTH araC/xylS-type" evidence="11">
    <location>
        <begin position="147"/>
        <end position="246"/>
    </location>
</feature>
<keyword evidence="8" id="KW-0804">Transcription</keyword>
<name>A0A1I0BLG8_9FIRM</name>
<sequence>MLKVLVVDDESVVRRGIVLGVDWASMGCVVVGEATNGEEGIAAVERYNPNLIITDIRMPHMDGIEMMTELRRRGCRAHVILLTAYSDFSYARSALQFGAADYLLKPFRDQELVAAIGRVREREQMQTSLAPQDMLSLAKGDKSKYVLEAMNYIAEHYSDSDISITPIARSLGVSESHLSHVFKKETSYTIVNYLTQYRIHMAMKLLQDCRYKVYEVAEMVGYRDVAYFGSTFKKLAGMSPSEYQDRCH</sequence>
<gene>
    <name evidence="13" type="ORF">SAMN05216313_10213</name>
</gene>